<comment type="caution">
    <text evidence="2">The sequence shown here is derived from an EMBL/GenBank/DDBJ whole genome shotgun (WGS) entry which is preliminary data.</text>
</comment>
<dbReference type="PROSITE" id="PS50304">
    <property type="entry name" value="TUDOR"/>
    <property type="match status" value="1"/>
</dbReference>
<evidence type="ECO:0000313" key="3">
    <source>
        <dbReference type="Proteomes" id="UP000824782"/>
    </source>
</evidence>
<gene>
    <name evidence="2" type="ORF">GDO81_021567</name>
</gene>
<proteinExistence type="predicted"/>
<dbReference type="EMBL" id="WNYA01016844">
    <property type="protein sequence ID" value="KAG8539038.1"/>
    <property type="molecule type" value="Genomic_DNA"/>
</dbReference>
<reference evidence="2" key="1">
    <citation type="thesis" date="2020" institute="ProQuest LLC" country="789 East Eisenhower Parkway, Ann Arbor, MI, USA">
        <title>Comparative Genomics and Chromosome Evolution.</title>
        <authorList>
            <person name="Mudd A.B."/>
        </authorList>
    </citation>
    <scope>NUCLEOTIDE SEQUENCE</scope>
    <source>
        <strain evidence="2">237g6f4</strain>
        <tissue evidence="2">Blood</tissue>
    </source>
</reference>
<keyword evidence="3" id="KW-1185">Reference proteome</keyword>
<dbReference type="InterPro" id="IPR035437">
    <property type="entry name" value="SNase_OB-fold_sf"/>
</dbReference>
<dbReference type="PANTHER" id="PTHR16442:SF1">
    <property type="entry name" value="RING FINGER PROTEIN 17"/>
    <property type="match status" value="1"/>
</dbReference>
<organism evidence="2 3">
    <name type="scientific">Engystomops pustulosus</name>
    <name type="common">Tungara frog</name>
    <name type="synonym">Physalaemus pustulosus</name>
    <dbReference type="NCBI Taxonomy" id="76066"/>
    <lineage>
        <taxon>Eukaryota</taxon>
        <taxon>Metazoa</taxon>
        <taxon>Chordata</taxon>
        <taxon>Craniata</taxon>
        <taxon>Vertebrata</taxon>
        <taxon>Euteleostomi</taxon>
        <taxon>Amphibia</taxon>
        <taxon>Batrachia</taxon>
        <taxon>Anura</taxon>
        <taxon>Neobatrachia</taxon>
        <taxon>Hyloidea</taxon>
        <taxon>Leptodactylidae</taxon>
        <taxon>Leiuperinae</taxon>
        <taxon>Engystomops</taxon>
    </lineage>
</organism>
<accession>A0AAV6YZ42</accession>
<dbReference type="AlphaFoldDB" id="A0AAV6YZ42"/>
<evidence type="ECO:0000313" key="2">
    <source>
        <dbReference type="EMBL" id="KAG8539038.1"/>
    </source>
</evidence>
<protein>
    <recommendedName>
        <fullName evidence="1">Tudor domain-containing protein</fullName>
    </recommendedName>
</protein>
<dbReference type="Gene3D" id="2.40.50.90">
    <property type="match status" value="1"/>
</dbReference>
<dbReference type="PANTHER" id="PTHR16442">
    <property type="entry name" value="RING FINGER PROTEIN 17"/>
    <property type="match status" value="1"/>
</dbReference>
<feature type="domain" description="Tudor" evidence="1">
    <location>
        <begin position="1"/>
        <end position="56"/>
    </location>
</feature>
<dbReference type="Pfam" id="PF00567">
    <property type="entry name" value="TUDOR"/>
    <property type="match status" value="1"/>
</dbReference>
<dbReference type="InterPro" id="IPR002999">
    <property type="entry name" value="Tudor"/>
</dbReference>
<evidence type="ECO:0000259" key="1">
    <source>
        <dbReference type="PROSITE" id="PS50304"/>
    </source>
</evidence>
<name>A0AAV6YZ42_ENGPU</name>
<dbReference type="Proteomes" id="UP000824782">
    <property type="component" value="Unassembled WGS sequence"/>
</dbReference>
<sequence length="115" mass="12964">MPCLAVYTDGLIHRAKLQSIKSYDPVTCVVEFVDYGSTKVLDTSGIFQLPLSLIEYPAKAIKVKLAGFKPPKEDFETQRVPYCPKWSMRALTEMMDLVAEKTFSVACIVRVFHTT</sequence>
<dbReference type="Gene3D" id="2.30.30.140">
    <property type="match status" value="1"/>
</dbReference>
<dbReference type="SUPFAM" id="SSF63748">
    <property type="entry name" value="Tudor/PWWP/MBT"/>
    <property type="match status" value="1"/>
</dbReference>